<evidence type="ECO:0000313" key="2">
    <source>
        <dbReference type="Proteomes" id="UP000388235"/>
    </source>
</evidence>
<accession>A0A5Q2Q806</accession>
<dbReference type="KEGG" id="llp:GH975_09110"/>
<sequence>MVRYTGLLAGLWLIASPASALEYWEVAYESRPVAAESALTAAERLSQIVRAPVASRLVPFTDVAAILARHPEAPVIAEFPPIFFHALVDAGWRSIMRYRANFSIQLFRDVGTDIAHDGLMFTPP</sequence>
<evidence type="ECO:0000313" key="1">
    <source>
        <dbReference type="EMBL" id="QGG80719.1"/>
    </source>
</evidence>
<organism evidence="1 2">
    <name type="scientific">Litorivicinus lipolyticus</name>
    <dbReference type="NCBI Taxonomy" id="418701"/>
    <lineage>
        <taxon>Bacteria</taxon>
        <taxon>Pseudomonadati</taxon>
        <taxon>Pseudomonadota</taxon>
        <taxon>Gammaproteobacteria</taxon>
        <taxon>Oceanospirillales</taxon>
        <taxon>Litorivicinaceae</taxon>
        <taxon>Litorivicinus</taxon>
    </lineage>
</organism>
<dbReference type="Proteomes" id="UP000388235">
    <property type="component" value="Chromosome"/>
</dbReference>
<dbReference type="EMBL" id="CP045871">
    <property type="protein sequence ID" value="QGG80719.1"/>
    <property type="molecule type" value="Genomic_DNA"/>
</dbReference>
<protein>
    <submittedName>
        <fullName evidence="1">Uncharacterized protein</fullName>
    </submittedName>
</protein>
<reference evidence="1 2" key="1">
    <citation type="submission" date="2019-11" db="EMBL/GenBank/DDBJ databases">
        <authorList>
            <person name="Khan S.A."/>
            <person name="Jeon C.O."/>
            <person name="Chun B.H."/>
        </authorList>
    </citation>
    <scope>NUCLEOTIDE SEQUENCE [LARGE SCALE GENOMIC DNA]</scope>
    <source>
        <strain evidence="1 2">IMCC 1097</strain>
    </source>
</reference>
<keyword evidence="2" id="KW-1185">Reference proteome</keyword>
<name>A0A5Q2Q806_9GAMM</name>
<gene>
    <name evidence="1" type="ORF">GH975_09110</name>
</gene>
<dbReference type="RefSeq" id="WP_153714223.1">
    <property type="nucleotide sequence ID" value="NZ_CP045871.1"/>
</dbReference>
<dbReference type="AlphaFoldDB" id="A0A5Q2Q806"/>
<proteinExistence type="predicted"/>